<dbReference type="InterPro" id="IPR000276">
    <property type="entry name" value="GPCR_Rhodpsn"/>
</dbReference>
<keyword evidence="6 12" id="KW-0472">Membrane</keyword>
<keyword evidence="9" id="KW-0325">Glycoprotein</keyword>
<evidence type="ECO:0000256" key="6">
    <source>
        <dbReference type="ARBA" id="ARBA00023136"/>
    </source>
</evidence>
<evidence type="ECO:0000256" key="9">
    <source>
        <dbReference type="ARBA" id="ARBA00023180"/>
    </source>
</evidence>
<gene>
    <name evidence="14" type="ORF">TCNE_LOCUS13431</name>
</gene>
<protein>
    <submittedName>
        <fullName evidence="16">G_PROTEIN_RECEP_F1_2 domain-containing protein</fullName>
    </submittedName>
</protein>
<dbReference type="GO" id="GO:0004930">
    <property type="term" value="F:G protein-coupled receptor activity"/>
    <property type="evidence" value="ECO:0007669"/>
    <property type="project" value="UniProtKB-KW"/>
</dbReference>
<dbReference type="Proteomes" id="UP000050794">
    <property type="component" value="Unassembled WGS sequence"/>
</dbReference>
<dbReference type="EMBL" id="UYWY01021716">
    <property type="protein sequence ID" value="VDM44752.1"/>
    <property type="molecule type" value="Genomic_DNA"/>
</dbReference>
<feature type="domain" description="G-protein coupled receptors family 1 profile" evidence="13">
    <location>
        <begin position="1"/>
        <end position="167"/>
    </location>
</feature>
<keyword evidence="2" id="KW-1003">Cell membrane</keyword>
<dbReference type="Gene3D" id="1.20.1070.10">
    <property type="entry name" value="Rhodopsin 7-helix transmembrane proteins"/>
    <property type="match status" value="1"/>
</dbReference>
<keyword evidence="10" id="KW-0807">Transducer</keyword>
<evidence type="ECO:0000256" key="11">
    <source>
        <dbReference type="SAM" id="MobiDB-lite"/>
    </source>
</evidence>
<proteinExistence type="predicted"/>
<keyword evidence="8" id="KW-0675">Receptor</keyword>
<dbReference type="PANTHER" id="PTHR45695">
    <property type="entry name" value="LEUCOKININ RECEPTOR-RELATED"/>
    <property type="match status" value="1"/>
</dbReference>
<keyword evidence="5" id="KW-0297">G-protein coupled receptor</keyword>
<keyword evidence="4 12" id="KW-1133">Transmembrane helix</keyword>
<evidence type="ECO:0000256" key="1">
    <source>
        <dbReference type="ARBA" id="ARBA00004651"/>
    </source>
</evidence>
<sequence length="308" mass="34767">MAADRFLAVCYPVESMTLRNTSNTAVALAVIYTAIIISQIPVANIHDIYEYDFIIETRSTCAIVRIATGEASITEARLYFFSFNVFGYLLPLGITCVFYYFMLRRLWYTPRPGIEAEAATSRQLPYGVLGVVYPETLVMKGGKLMVIIQILSQVLAYTNSCLNPILYAFLSDNFRKGFMRIFTVAINICTMGRCCEENRETAHIDLTHCNNGMTTNSGRQSLTRSTSRPLLRFHINNQAVVSETSSLLQNERVPTVNAKLHHVRKFGRISEFLGAGEMDRNHSSRNVRSPTVNKDAKKFTSLSRLTRQ</sequence>
<dbReference type="AlphaFoldDB" id="A0A183UY61"/>
<accession>A0A183UY61</accession>
<dbReference type="PANTHER" id="PTHR45695:SF23">
    <property type="entry name" value="GALANIN-LIKE G-PROTEIN COUPLED RECEPTOR NPR-9"/>
    <property type="match status" value="1"/>
</dbReference>
<dbReference type="Pfam" id="PF00001">
    <property type="entry name" value="7tm_1"/>
    <property type="match status" value="1"/>
</dbReference>
<evidence type="ECO:0000256" key="4">
    <source>
        <dbReference type="ARBA" id="ARBA00022989"/>
    </source>
</evidence>
<reference evidence="14 15" key="2">
    <citation type="submission" date="2018-11" db="EMBL/GenBank/DDBJ databases">
        <authorList>
            <consortium name="Pathogen Informatics"/>
        </authorList>
    </citation>
    <scope>NUCLEOTIDE SEQUENCE [LARGE SCALE GENOMIC DNA]</scope>
</reference>
<name>A0A183UY61_TOXCA</name>
<dbReference type="InterPro" id="IPR017452">
    <property type="entry name" value="GPCR_Rhodpsn_7TM"/>
</dbReference>
<evidence type="ECO:0000256" key="3">
    <source>
        <dbReference type="ARBA" id="ARBA00022692"/>
    </source>
</evidence>
<evidence type="ECO:0000259" key="13">
    <source>
        <dbReference type="PROSITE" id="PS50262"/>
    </source>
</evidence>
<keyword evidence="7" id="KW-1015">Disulfide bond</keyword>
<dbReference type="GO" id="GO:0005886">
    <property type="term" value="C:plasma membrane"/>
    <property type="evidence" value="ECO:0007669"/>
    <property type="project" value="UniProtKB-SubCell"/>
</dbReference>
<dbReference type="PRINTS" id="PR00237">
    <property type="entry name" value="GPCRRHODOPSN"/>
</dbReference>
<evidence type="ECO:0000313" key="15">
    <source>
        <dbReference type="Proteomes" id="UP000050794"/>
    </source>
</evidence>
<dbReference type="SUPFAM" id="SSF81321">
    <property type="entry name" value="Family A G protein-coupled receptor-like"/>
    <property type="match status" value="1"/>
</dbReference>
<evidence type="ECO:0000256" key="5">
    <source>
        <dbReference type="ARBA" id="ARBA00023040"/>
    </source>
</evidence>
<evidence type="ECO:0000313" key="16">
    <source>
        <dbReference type="WBParaSite" id="TCNE_0001343101-mRNA-1"/>
    </source>
</evidence>
<dbReference type="WBParaSite" id="TCNE_0001343101-mRNA-1">
    <property type="protein sequence ID" value="TCNE_0001343101-mRNA-1"/>
    <property type="gene ID" value="TCNE_0001343101"/>
</dbReference>
<keyword evidence="15" id="KW-1185">Reference proteome</keyword>
<evidence type="ECO:0000256" key="2">
    <source>
        <dbReference type="ARBA" id="ARBA00022475"/>
    </source>
</evidence>
<evidence type="ECO:0000256" key="12">
    <source>
        <dbReference type="SAM" id="Phobius"/>
    </source>
</evidence>
<evidence type="ECO:0000256" key="10">
    <source>
        <dbReference type="ARBA" id="ARBA00023224"/>
    </source>
</evidence>
<dbReference type="PROSITE" id="PS50262">
    <property type="entry name" value="G_PROTEIN_RECEP_F1_2"/>
    <property type="match status" value="1"/>
</dbReference>
<comment type="subcellular location">
    <subcellularLocation>
        <location evidence="1">Cell membrane</location>
        <topology evidence="1">Multi-pass membrane protein</topology>
    </subcellularLocation>
</comment>
<evidence type="ECO:0000256" key="8">
    <source>
        <dbReference type="ARBA" id="ARBA00023170"/>
    </source>
</evidence>
<keyword evidence="3 12" id="KW-0812">Transmembrane</keyword>
<feature type="region of interest" description="Disordered" evidence="11">
    <location>
        <begin position="277"/>
        <end position="308"/>
    </location>
</feature>
<feature type="transmembrane region" description="Helical" evidence="12">
    <location>
        <begin position="78"/>
        <end position="102"/>
    </location>
</feature>
<organism evidence="15 16">
    <name type="scientific">Toxocara canis</name>
    <name type="common">Canine roundworm</name>
    <dbReference type="NCBI Taxonomy" id="6265"/>
    <lineage>
        <taxon>Eukaryota</taxon>
        <taxon>Metazoa</taxon>
        <taxon>Ecdysozoa</taxon>
        <taxon>Nematoda</taxon>
        <taxon>Chromadorea</taxon>
        <taxon>Rhabditida</taxon>
        <taxon>Spirurina</taxon>
        <taxon>Ascaridomorpha</taxon>
        <taxon>Ascaridoidea</taxon>
        <taxon>Toxocaridae</taxon>
        <taxon>Toxocara</taxon>
    </lineage>
</organism>
<evidence type="ECO:0000313" key="14">
    <source>
        <dbReference type="EMBL" id="VDM44752.1"/>
    </source>
</evidence>
<evidence type="ECO:0000256" key="7">
    <source>
        <dbReference type="ARBA" id="ARBA00023157"/>
    </source>
</evidence>
<reference evidence="16" key="1">
    <citation type="submission" date="2016-06" db="UniProtKB">
        <authorList>
            <consortium name="WormBaseParasite"/>
        </authorList>
    </citation>
    <scope>IDENTIFICATION</scope>
</reference>